<reference evidence="2 3" key="1">
    <citation type="submission" date="2024-02" db="EMBL/GenBank/DDBJ databases">
        <authorList>
            <person name="Chen Y."/>
            <person name="Shah S."/>
            <person name="Dougan E. K."/>
            <person name="Thang M."/>
            <person name="Chan C."/>
        </authorList>
    </citation>
    <scope>NUCLEOTIDE SEQUENCE [LARGE SCALE GENOMIC DNA]</scope>
</reference>
<accession>A0ABP0JFK5</accession>
<organism evidence="2 3">
    <name type="scientific">Durusdinium trenchii</name>
    <dbReference type="NCBI Taxonomy" id="1381693"/>
    <lineage>
        <taxon>Eukaryota</taxon>
        <taxon>Sar</taxon>
        <taxon>Alveolata</taxon>
        <taxon>Dinophyceae</taxon>
        <taxon>Suessiales</taxon>
        <taxon>Symbiodiniaceae</taxon>
        <taxon>Durusdinium</taxon>
    </lineage>
</organism>
<proteinExistence type="predicted"/>
<feature type="compositionally biased region" description="Low complexity" evidence="1">
    <location>
        <begin position="71"/>
        <end position="82"/>
    </location>
</feature>
<protein>
    <submittedName>
        <fullName evidence="2">Uncharacterized protein</fullName>
    </submittedName>
</protein>
<name>A0ABP0JFK5_9DINO</name>
<comment type="caution">
    <text evidence="2">The sequence shown here is derived from an EMBL/GenBank/DDBJ whole genome shotgun (WGS) entry which is preliminary data.</text>
</comment>
<evidence type="ECO:0000313" key="3">
    <source>
        <dbReference type="Proteomes" id="UP001642464"/>
    </source>
</evidence>
<dbReference type="EMBL" id="CAXAMM010007025">
    <property type="protein sequence ID" value="CAK9013070.1"/>
    <property type="molecule type" value="Genomic_DNA"/>
</dbReference>
<evidence type="ECO:0000256" key="1">
    <source>
        <dbReference type="SAM" id="MobiDB-lite"/>
    </source>
</evidence>
<evidence type="ECO:0000313" key="2">
    <source>
        <dbReference type="EMBL" id="CAK9013070.1"/>
    </source>
</evidence>
<keyword evidence="3" id="KW-1185">Reference proteome</keyword>
<dbReference type="Proteomes" id="UP001642464">
    <property type="component" value="Unassembled WGS sequence"/>
</dbReference>
<sequence length="222" mass="24900">HQAFCCYALRHWRRHCERLAQQLRIEAMRSALLHWQDLTLTERLSIRFTAARALIPHDAAGSPTSAPKLQASRGSGASRGASARQAKVLETAQRAAWGALQLRRTLRAAVGRRRRATLAAWRNFILPGPMQLMLAHVRGPCPSLQWRMLSTRNTDRDWLLKREEDKVKSSTHPPTRAAVQSARLLAAVLGVALRRRWQSAFGSWRTTAGWPGVSGEMNLMSA</sequence>
<feature type="non-terminal residue" evidence="2">
    <location>
        <position position="1"/>
    </location>
</feature>
<feature type="region of interest" description="Disordered" evidence="1">
    <location>
        <begin position="59"/>
        <end position="82"/>
    </location>
</feature>
<gene>
    <name evidence="2" type="ORF">SCF082_LOCUS11769</name>
</gene>